<dbReference type="EMBL" id="KN837109">
    <property type="protein sequence ID" value="KIJ46118.1"/>
    <property type="molecule type" value="Genomic_DNA"/>
</dbReference>
<dbReference type="AlphaFoldDB" id="A0A0C9UTE3"/>
<reference evidence="1 2" key="1">
    <citation type="submission" date="2014-06" db="EMBL/GenBank/DDBJ databases">
        <title>Evolutionary Origins and Diversification of the Mycorrhizal Mutualists.</title>
        <authorList>
            <consortium name="DOE Joint Genome Institute"/>
            <consortium name="Mycorrhizal Genomics Consortium"/>
            <person name="Kohler A."/>
            <person name="Kuo A."/>
            <person name="Nagy L.G."/>
            <person name="Floudas D."/>
            <person name="Copeland A."/>
            <person name="Barry K.W."/>
            <person name="Cichocki N."/>
            <person name="Veneault-Fourrey C."/>
            <person name="LaButti K."/>
            <person name="Lindquist E.A."/>
            <person name="Lipzen A."/>
            <person name="Lundell T."/>
            <person name="Morin E."/>
            <person name="Murat C."/>
            <person name="Riley R."/>
            <person name="Ohm R."/>
            <person name="Sun H."/>
            <person name="Tunlid A."/>
            <person name="Henrissat B."/>
            <person name="Grigoriev I.V."/>
            <person name="Hibbett D.S."/>
            <person name="Martin F."/>
        </authorList>
    </citation>
    <scope>NUCLEOTIDE SEQUENCE [LARGE SCALE GENOMIC DNA]</scope>
    <source>
        <strain evidence="1 2">SS14</strain>
    </source>
</reference>
<sequence length="507" mass="56083">MSSHQWHPSAQDGTLERLLGDSERAFVRGSNGGVGDMFLHLDFIVGKEEMMDRERVYLAWGMLRVLHPLLMCAVEVEGNDFDNAKFSFKVPRTLQDLIANANSALSYETHSREELIDRHMNGPRTHISNAHLSHLTISSSEAKYHIVMTGPHFTGDGTSLHQSTHDLLAILSSGKSNTDIKAELEALFTNASPSWSTLLPLPVEARLPLPTSRFARAATKVNFLQSRQREVGDHTLPRLPADPSRPLHTKFVEHTFTEEQSKDVLKKCKQHGVSINNMLIAICGASWSKLKEKERVAKNAERNLLPLMLYTAINLRPFLTPPSSVPTSIPPTYWFLPLTYYTLSLPSYPPSSDTIWHRARLAKSQTSRAVKSPFLTGRARIMAAQRNGSDIPSSSPFALAKNATLPEHSRSFSEPTPSKALLGVSLIGNLDNTYVRSEYSAASSAQGYAVTLHSVTTASKLKPGGLLLLAHTFGGRLWVQLFWDVNGFQEGVIESWWDGVVAGIGEL</sequence>
<dbReference type="PANTHER" id="PTHR28037:SF1">
    <property type="entry name" value="ALCOHOL O-ACETYLTRANSFERASE 1-RELATED"/>
    <property type="match status" value="1"/>
</dbReference>
<dbReference type="Gene3D" id="3.30.559.10">
    <property type="entry name" value="Chloramphenicol acetyltransferase-like domain"/>
    <property type="match status" value="1"/>
</dbReference>
<evidence type="ECO:0000313" key="1">
    <source>
        <dbReference type="EMBL" id="KIJ46118.1"/>
    </source>
</evidence>
<keyword evidence="2" id="KW-1185">Reference proteome</keyword>
<dbReference type="Gene3D" id="3.30.559.30">
    <property type="entry name" value="Nonribosomal peptide synthetase, condensation domain"/>
    <property type="match status" value="1"/>
</dbReference>
<protein>
    <submittedName>
        <fullName evidence="1">Uncharacterized protein</fullName>
    </submittedName>
</protein>
<organism evidence="1 2">
    <name type="scientific">Sphaerobolus stellatus (strain SS14)</name>
    <dbReference type="NCBI Taxonomy" id="990650"/>
    <lineage>
        <taxon>Eukaryota</taxon>
        <taxon>Fungi</taxon>
        <taxon>Dikarya</taxon>
        <taxon>Basidiomycota</taxon>
        <taxon>Agaricomycotina</taxon>
        <taxon>Agaricomycetes</taxon>
        <taxon>Phallomycetidae</taxon>
        <taxon>Geastrales</taxon>
        <taxon>Sphaerobolaceae</taxon>
        <taxon>Sphaerobolus</taxon>
    </lineage>
</organism>
<dbReference type="Proteomes" id="UP000054279">
    <property type="component" value="Unassembled WGS sequence"/>
</dbReference>
<name>A0A0C9UTE3_SPHS4</name>
<dbReference type="OrthoDB" id="3355480at2759"/>
<accession>A0A0C9UTE3</accession>
<dbReference type="PANTHER" id="PTHR28037">
    <property type="entry name" value="ALCOHOL O-ACETYLTRANSFERASE 1-RELATED"/>
    <property type="match status" value="1"/>
</dbReference>
<dbReference type="InterPro" id="IPR052058">
    <property type="entry name" value="Alcohol_O-acetyltransferase"/>
</dbReference>
<gene>
    <name evidence="1" type="ORF">M422DRAFT_29494</name>
</gene>
<dbReference type="InterPro" id="IPR023213">
    <property type="entry name" value="CAT-like_dom_sf"/>
</dbReference>
<dbReference type="HOGENOM" id="CLU_016660_0_0_1"/>
<proteinExistence type="predicted"/>
<evidence type="ECO:0000313" key="2">
    <source>
        <dbReference type="Proteomes" id="UP000054279"/>
    </source>
</evidence>